<evidence type="ECO:0000256" key="2">
    <source>
        <dbReference type="SAM" id="SignalP"/>
    </source>
</evidence>
<evidence type="ECO:0000256" key="1">
    <source>
        <dbReference type="SAM" id="MobiDB-lite"/>
    </source>
</evidence>
<feature type="domain" description="SXP/RAL-2 family protein Ani s 5-like cation-binding" evidence="3">
    <location>
        <begin position="176"/>
        <end position="270"/>
    </location>
</feature>
<protein>
    <submittedName>
        <fullName evidence="5">SXP/RAL-2 family protein Ani s 5-like cation-binding domain-containing protein</fullName>
    </submittedName>
</protein>
<name>A0A914WG26_9BILA</name>
<dbReference type="AlphaFoldDB" id="A0A914WG26"/>
<dbReference type="Proteomes" id="UP000887566">
    <property type="component" value="Unplaced"/>
</dbReference>
<keyword evidence="2" id="KW-0732">Signal</keyword>
<dbReference type="PANTHER" id="PTHR21593:SF36">
    <property type="entry name" value="DUF148 DOMAIN-CONTAINING PROTEIN-RELATED"/>
    <property type="match status" value="1"/>
</dbReference>
<accession>A0A914WG26</accession>
<dbReference type="InterPro" id="IPR052823">
    <property type="entry name" value="SXP/RAL-2_related"/>
</dbReference>
<feature type="compositionally biased region" description="Basic residues" evidence="1">
    <location>
        <begin position="284"/>
        <end position="305"/>
    </location>
</feature>
<dbReference type="InterPro" id="IPR003677">
    <property type="entry name" value="ANIS5_cation-bd"/>
</dbReference>
<feature type="region of interest" description="Disordered" evidence="1">
    <location>
        <begin position="270"/>
        <end position="315"/>
    </location>
</feature>
<dbReference type="WBParaSite" id="PSAMB.scaffold4044size15887.g23299.t1">
    <property type="protein sequence ID" value="PSAMB.scaffold4044size15887.g23299.t1"/>
    <property type="gene ID" value="PSAMB.scaffold4044size15887.g23299"/>
</dbReference>
<sequence>MVPTKALIVLAALAAVALGGVVRRDAEKSGSSEHHGPSFMEGLDDATKEKFHAIFFDRSLKGEAKDAALLNLATASLTPEKLAEFKSHQEEWKQRRAQWKANYEAKYAKLSPNAKKAADEIKGLWENDSMNRAAKKAKKEEILKSLTEAERKEVEGLHPHHRHHFEPKFMRDLPQETKDKFTAIWRDHSLKGEAKDAALTKLAQSTLTPEQLTEFKENMAKMAEWRKEMEEKLAKLSPNARKAADEIHAVWENEDLDWKEKKEKMEAIKAGLTDAERAELKTLHGGRRGHHGGHHGGRRGHHGKGGKSSSESKEQ</sequence>
<keyword evidence="4" id="KW-1185">Reference proteome</keyword>
<feature type="signal peptide" evidence="2">
    <location>
        <begin position="1"/>
        <end position="19"/>
    </location>
</feature>
<evidence type="ECO:0000313" key="5">
    <source>
        <dbReference type="WBParaSite" id="PSAMB.scaffold4044size15887.g23299.t1"/>
    </source>
</evidence>
<evidence type="ECO:0000259" key="3">
    <source>
        <dbReference type="Pfam" id="PF02520"/>
    </source>
</evidence>
<dbReference type="PANTHER" id="PTHR21593">
    <property type="entry name" value="PRION-LIKE- Q/N-RICH -DOMAIN-BEARING PROTEIN PROTEIN"/>
    <property type="match status" value="1"/>
</dbReference>
<evidence type="ECO:0000313" key="4">
    <source>
        <dbReference type="Proteomes" id="UP000887566"/>
    </source>
</evidence>
<feature type="chain" id="PRO_5037297092" evidence="2">
    <location>
        <begin position="20"/>
        <end position="315"/>
    </location>
</feature>
<reference evidence="5" key="1">
    <citation type="submission" date="2022-11" db="UniProtKB">
        <authorList>
            <consortium name="WormBaseParasite"/>
        </authorList>
    </citation>
    <scope>IDENTIFICATION</scope>
</reference>
<dbReference type="Pfam" id="PF02520">
    <property type="entry name" value="ANIS5_cation-bd"/>
    <property type="match status" value="1"/>
</dbReference>
<organism evidence="4 5">
    <name type="scientific">Plectus sambesii</name>
    <dbReference type="NCBI Taxonomy" id="2011161"/>
    <lineage>
        <taxon>Eukaryota</taxon>
        <taxon>Metazoa</taxon>
        <taxon>Ecdysozoa</taxon>
        <taxon>Nematoda</taxon>
        <taxon>Chromadorea</taxon>
        <taxon>Plectida</taxon>
        <taxon>Plectina</taxon>
        <taxon>Plectoidea</taxon>
        <taxon>Plectidae</taxon>
        <taxon>Plectus</taxon>
    </lineage>
</organism>
<proteinExistence type="predicted"/>